<dbReference type="SUPFAM" id="SSF56112">
    <property type="entry name" value="Protein kinase-like (PK-like)"/>
    <property type="match status" value="1"/>
</dbReference>
<evidence type="ECO:0000259" key="1">
    <source>
        <dbReference type="Pfam" id="PF01636"/>
    </source>
</evidence>
<keyword evidence="2" id="KW-0808">Transferase</keyword>
<keyword evidence="2" id="KW-0723">Serine/threonine-protein kinase</keyword>
<feature type="domain" description="Aminoglycoside phosphotransferase" evidence="1">
    <location>
        <begin position="63"/>
        <end position="264"/>
    </location>
</feature>
<accession>A0A2I7KDE2</accession>
<name>A0A2I7KDE2_9RHOB</name>
<dbReference type="Pfam" id="PF01636">
    <property type="entry name" value="APH"/>
    <property type="match status" value="1"/>
</dbReference>
<dbReference type="GO" id="GO:0004674">
    <property type="term" value="F:protein serine/threonine kinase activity"/>
    <property type="evidence" value="ECO:0007669"/>
    <property type="project" value="UniProtKB-KW"/>
</dbReference>
<reference evidence="2 3" key="1">
    <citation type="journal article" date="2017" name="Front. Microbiol.">
        <title>Phaeobacter piscinae sp. nov., a species of the Roseobacter group and potential aquaculture probiont.</title>
        <authorList>
            <person name="Sonnenschein E.C."/>
            <person name="Phippen C.B.W."/>
            <person name="Nielsen K.F."/>
            <person name="Mateiu R.V."/>
            <person name="Melchiorsen J."/>
            <person name="Gram L."/>
            <person name="Overmann J."/>
            <person name="Freese H.M."/>
        </authorList>
    </citation>
    <scope>NUCLEOTIDE SEQUENCE [LARGE SCALE GENOMIC DNA]</scope>
    <source>
        <strain evidence="2 3">P88</strain>
    </source>
</reference>
<dbReference type="RefSeq" id="WP_254696658.1">
    <property type="nucleotide sequence ID" value="NZ_CP010725.1"/>
</dbReference>
<protein>
    <submittedName>
        <fullName evidence="2">Serine/threonine protein kinase</fullName>
    </submittedName>
</protein>
<evidence type="ECO:0000313" key="3">
    <source>
        <dbReference type="Proteomes" id="UP000236447"/>
    </source>
</evidence>
<sequence length="346" mass="38592">MNSEMPPIVTAREYQAAIDAVQARARAFWPRIASDLGLAAEGTRFRQLLVNSRYQHVRSVQEVKTATGQRYVLRAAFDETNAAGQFKSLDRHQQASARLSAVPGVSSPSILWRDRDSVVVLMEFAEGDTAYRALSLSEYGFGDRAEVLRRIGHAVSALHRVSDVGEQRFWPKSFLKQVSTQAEAVRAGQFHVLKPKRFLGLCALLHRAGRSARGQVFRGAVEHGDLHLRNVMMSDTDVSFIDYSNHKGIFPHRDIANIWLSNCPDHLAANGRQPGFGGVASADWVAFEDGYGMRLTADPLFRFFFIWRLFKLWSALAARPSDQHRRTTDVVAGAQNVLDALLEADA</sequence>
<dbReference type="EMBL" id="CP010725">
    <property type="protein sequence ID" value="AUR00617.1"/>
    <property type="molecule type" value="Genomic_DNA"/>
</dbReference>
<gene>
    <name evidence="2" type="ORF">PhaeoP88_03289</name>
</gene>
<reference evidence="2 3" key="2">
    <citation type="journal article" date="2017" name="Genome Biol. Evol.">
        <title>Trajectories and Drivers of Genome Evolution in Surface-Associated Marine Phaeobacter.</title>
        <authorList>
            <person name="Freese H.M."/>
            <person name="Sikorski J."/>
            <person name="Bunk B."/>
            <person name="Scheuner C."/>
            <person name="Meier-Kolthoff J.P."/>
            <person name="Sproer C."/>
            <person name="Gram L."/>
            <person name="Overmann J."/>
        </authorList>
    </citation>
    <scope>NUCLEOTIDE SEQUENCE [LARGE SCALE GENOMIC DNA]</scope>
    <source>
        <strain evidence="2 3">P88</strain>
    </source>
</reference>
<dbReference type="Proteomes" id="UP000236447">
    <property type="component" value="Chromosome"/>
</dbReference>
<proteinExistence type="predicted"/>
<evidence type="ECO:0000313" key="2">
    <source>
        <dbReference type="EMBL" id="AUR00617.1"/>
    </source>
</evidence>
<dbReference type="Gene3D" id="3.90.1200.10">
    <property type="match status" value="1"/>
</dbReference>
<dbReference type="InterPro" id="IPR002575">
    <property type="entry name" value="Aminoglycoside_PTrfase"/>
</dbReference>
<dbReference type="InterPro" id="IPR011009">
    <property type="entry name" value="Kinase-like_dom_sf"/>
</dbReference>
<dbReference type="AlphaFoldDB" id="A0A2I7KDE2"/>
<organism evidence="2 3">
    <name type="scientific">Phaeobacter inhibens</name>
    <dbReference type="NCBI Taxonomy" id="221822"/>
    <lineage>
        <taxon>Bacteria</taxon>
        <taxon>Pseudomonadati</taxon>
        <taxon>Pseudomonadota</taxon>
        <taxon>Alphaproteobacteria</taxon>
        <taxon>Rhodobacterales</taxon>
        <taxon>Roseobacteraceae</taxon>
        <taxon>Phaeobacter</taxon>
    </lineage>
</organism>
<keyword evidence="2" id="KW-0418">Kinase</keyword>